<dbReference type="GO" id="GO:0004638">
    <property type="term" value="F:phosphoribosylaminoimidazole carboxylase activity"/>
    <property type="evidence" value="ECO:0007669"/>
    <property type="project" value="InterPro"/>
</dbReference>
<dbReference type="Gene3D" id="3.30.1490.20">
    <property type="entry name" value="ATP-grasp fold, A domain"/>
    <property type="match status" value="1"/>
</dbReference>
<name>A0A563EMH7_9PSEU</name>
<feature type="binding site" evidence="4">
    <location>
        <position position="192"/>
    </location>
    <ligand>
        <name>ATP</name>
        <dbReference type="ChEBI" id="CHEBI:30616"/>
    </ligand>
</feature>
<feature type="binding site" evidence="4">
    <location>
        <position position="147"/>
    </location>
    <ligand>
        <name>ATP</name>
        <dbReference type="ChEBI" id="CHEBI:30616"/>
    </ligand>
</feature>
<dbReference type="Pfam" id="PF17769">
    <property type="entry name" value="PurK_C"/>
    <property type="match status" value="1"/>
</dbReference>
<feature type="binding site" evidence="4">
    <location>
        <begin position="266"/>
        <end position="267"/>
    </location>
    <ligand>
        <name>ATP</name>
        <dbReference type="ChEBI" id="CHEBI:30616"/>
    </ligand>
</feature>
<reference evidence="7 8" key="1">
    <citation type="submission" date="2019-07" db="EMBL/GenBank/DDBJ databases">
        <title>Lentzea xizangensis sp. nov., isolated from Qinghai-Tibetan Plateau Soils.</title>
        <authorList>
            <person name="Huang J."/>
        </authorList>
    </citation>
    <scope>NUCLEOTIDE SEQUENCE [LARGE SCALE GENOMIC DNA]</scope>
    <source>
        <strain evidence="7 8">FXJ1.1311</strain>
    </source>
</reference>
<comment type="subunit">
    <text evidence="4 5">Homodimer.</text>
</comment>
<dbReference type="RefSeq" id="WP_146356527.1">
    <property type="nucleotide sequence ID" value="NZ_VOBR01000021.1"/>
</dbReference>
<dbReference type="GO" id="GO:0005829">
    <property type="term" value="C:cytosol"/>
    <property type="evidence" value="ECO:0007669"/>
    <property type="project" value="TreeGrafter"/>
</dbReference>
<dbReference type="FunFam" id="3.40.50.20:FF:000025">
    <property type="entry name" value="N5-carboxyaminoimidazole ribonucleotide synthase"/>
    <property type="match status" value="1"/>
</dbReference>
<dbReference type="GO" id="GO:0006189">
    <property type="term" value="P:'de novo' IMP biosynthetic process"/>
    <property type="evidence" value="ECO:0007669"/>
    <property type="project" value="UniProtKB-UniRule"/>
</dbReference>
<dbReference type="GO" id="GO:0005524">
    <property type="term" value="F:ATP binding"/>
    <property type="evidence" value="ECO:0007669"/>
    <property type="project" value="UniProtKB-UniRule"/>
</dbReference>
<keyword evidence="4 5" id="KW-0436">Ligase</keyword>
<evidence type="ECO:0000256" key="3">
    <source>
        <dbReference type="ARBA" id="ARBA00022840"/>
    </source>
</evidence>
<dbReference type="EC" id="6.3.4.18" evidence="4 5"/>
<dbReference type="NCBIfam" id="TIGR01161">
    <property type="entry name" value="purK"/>
    <property type="match status" value="1"/>
</dbReference>
<dbReference type="PANTHER" id="PTHR11609:SF5">
    <property type="entry name" value="PHOSPHORIBOSYLAMINOIMIDAZOLE CARBOXYLASE"/>
    <property type="match status" value="1"/>
</dbReference>
<sequence length="395" mass="42194">MDSRTRLPVVGMIGGGQLARMTHQAAIPLGQSLRVLAASESDPAALVARDVVLGTHTDLDALRAFAKGCEVVTFDHEHVPGEHLRALLAEGVKVFPGPEALLYAQDKWEMREKLSSLGLPVPPYAAVSNVQDVLRFGAAEGWPCVLKAVRGGYDGKGVWMLNTPSSAERVVPELLAAGTPLMVEQCVPMRRELAALVARSPFGQGAAWPVVETVQRDGICVEVLAPAPGVDGEAAQALALQVADALGVVGVLAVELFETASGVVVNELAMRPHNSGHWTIEGARTSQFEQHLRAVLDYPLGATDLMAPAVVMANVLGAMTPVAMGPDERLHHLFARFPDAHVHLYGKEERPGRKIGHVTFLGAEMEAVRSRAKLSAHWLSTGEWLDGYDIHGGTE</sequence>
<evidence type="ECO:0000313" key="8">
    <source>
        <dbReference type="Proteomes" id="UP000316639"/>
    </source>
</evidence>
<dbReference type="GO" id="GO:0034028">
    <property type="term" value="F:5-(carboxyamino)imidazole ribonucleotide synthase activity"/>
    <property type="evidence" value="ECO:0007669"/>
    <property type="project" value="UniProtKB-UniRule"/>
</dbReference>
<comment type="function">
    <text evidence="5">Catalyzes the ATP-dependent conversion of 5-aminoimidazole ribonucleotide (AIR) and HCO(3)- to N5-carboxyaminoimidazole ribonucleotide (N5-CAIR).</text>
</comment>
<dbReference type="InterPro" id="IPR003135">
    <property type="entry name" value="ATP-grasp_carboxylate-amine"/>
</dbReference>
<comment type="function">
    <text evidence="4">Catalyzes the ATP-dependent conversion of 5-aminoimidazole ribonucleotide (AIR) and HCO(3)(-) to N5-carboxyaminoimidazole ribonucleotide (N5-CAIR).</text>
</comment>
<dbReference type="Pfam" id="PF22660">
    <property type="entry name" value="RS_preATP-grasp-like"/>
    <property type="match status" value="1"/>
</dbReference>
<dbReference type="SUPFAM" id="SSF51246">
    <property type="entry name" value="Rudiment single hybrid motif"/>
    <property type="match status" value="1"/>
</dbReference>
<comment type="catalytic activity">
    <reaction evidence="4 5">
        <text>5-amino-1-(5-phospho-beta-D-ribosyl)imidazole + hydrogencarbonate + ATP = 5-carboxyamino-1-(5-phospho-D-ribosyl)imidazole + ADP + phosphate + 2 H(+)</text>
        <dbReference type="Rhea" id="RHEA:19317"/>
        <dbReference type="ChEBI" id="CHEBI:15378"/>
        <dbReference type="ChEBI" id="CHEBI:17544"/>
        <dbReference type="ChEBI" id="CHEBI:30616"/>
        <dbReference type="ChEBI" id="CHEBI:43474"/>
        <dbReference type="ChEBI" id="CHEBI:58730"/>
        <dbReference type="ChEBI" id="CHEBI:137981"/>
        <dbReference type="ChEBI" id="CHEBI:456216"/>
        <dbReference type="EC" id="6.3.4.18"/>
    </reaction>
</comment>
<dbReference type="Proteomes" id="UP000316639">
    <property type="component" value="Unassembled WGS sequence"/>
</dbReference>
<feature type="domain" description="ATP-grasp" evidence="6">
    <location>
        <begin position="111"/>
        <end position="296"/>
    </location>
</feature>
<dbReference type="InterPro" id="IPR054350">
    <property type="entry name" value="PurT/PurK_preATP-grasp"/>
</dbReference>
<comment type="caution">
    <text evidence="4">Lacks conserved residue(s) required for the propagation of feature annotation.</text>
</comment>
<evidence type="ECO:0000256" key="1">
    <source>
        <dbReference type="ARBA" id="ARBA00022741"/>
    </source>
</evidence>
<dbReference type="PANTHER" id="PTHR11609">
    <property type="entry name" value="PURINE BIOSYNTHESIS PROTEIN 6/7, PUR6/7"/>
    <property type="match status" value="1"/>
</dbReference>
<dbReference type="Gene3D" id="3.40.50.20">
    <property type="match status" value="1"/>
</dbReference>
<evidence type="ECO:0000259" key="6">
    <source>
        <dbReference type="PROSITE" id="PS50975"/>
    </source>
</evidence>
<keyword evidence="8" id="KW-1185">Reference proteome</keyword>
<dbReference type="GO" id="GO:0046872">
    <property type="term" value="F:metal ion binding"/>
    <property type="evidence" value="ECO:0007669"/>
    <property type="project" value="InterPro"/>
</dbReference>
<evidence type="ECO:0000256" key="4">
    <source>
        <dbReference type="HAMAP-Rule" id="MF_01928"/>
    </source>
</evidence>
<dbReference type="InterPro" id="IPR040686">
    <property type="entry name" value="PurK_C"/>
</dbReference>
<comment type="caution">
    <text evidence="7">The sequence shown here is derived from an EMBL/GenBank/DDBJ whole genome shotgun (WGS) entry which is preliminary data.</text>
</comment>
<dbReference type="UniPathway" id="UPA00074">
    <property type="reaction ID" value="UER00942"/>
</dbReference>
<dbReference type="HAMAP" id="MF_01928">
    <property type="entry name" value="PurK"/>
    <property type="match status" value="1"/>
</dbReference>
<feature type="binding site" evidence="4">
    <location>
        <begin position="184"/>
        <end position="187"/>
    </location>
    <ligand>
        <name>ATP</name>
        <dbReference type="ChEBI" id="CHEBI:30616"/>
    </ligand>
</feature>
<keyword evidence="1 4" id="KW-0547">Nucleotide-binding</keyword>
<comment type="pathway">
    <text evidence="4 5">Purine metabolism; IMP biosynthesis via de novo pathway; 5-amino-1-(5-phospho-D-ribosyl)imidazole-4-carboxylate from 5-amino-1-(5-phospho-D-ribosyl)imidazole (N5-CAIR route): step 1/2.</text>
</comment>
<comment type="similarity">
    <text evidence="4 5">Belongs to the PurK/PurT family.</text>
</comment>
<keyword evidence="3 4" id="KW-0067">ATP-binding</keyword>
<feature type="binding site" evidence="4">
    <location>
        <position position="107"/>
    </location>
    <ligand>
        <name>ATP</name>
        <dbReference type="ChEBI" id="CHEBI:30616"/>
    </ligand>
</feature>
<dbReference type="InterPro" id="IPR005875">
    <property type="entry name" value="PurK"/>
</dbReference>
<dbReference type="SUPFAM" id="SSF56059">
    <property type="entry name" value="Glutathione synthetase ATP-binding domain-like"/>
    <property type="match status" value="1"/>
</dbReference>
<dbReference type="Pfam" id="PF02222">
    <property type="entry name" value="ATP-grasp"/>
    <property type="match status" value="1"/>
</dbReference>
<dbReference type="OrthoDB" id="9804625at2"/>
<dbReference type="PROSITE" id="PS50975">
    <property type="entry name" value="ATP_GRASP"/>
    <property type="match status" value="1"/>
</dbReference>
<dbReference type="NCBIfam" id="NF004680">
    <property type="entry name" value="PRK06019.1-6"/>
    <property type="match status" value="1"/>
</dbReference>
<dbReference type="AlphaFoldDB" id="A0A563EMH7"/>
<dbReference type="NCBIfam" id="NF004679">
    <property type="entry name" value="PRK06019.1-5"/>
    <property type="match status" value="1"/>
</dbReference>
<dbReference type="InterPro" id="IPR011054">
    <property type="entry name" value="Rudment_hybrid_motif"/>
</dbReference>
<evidence type="ECO:0000256" key="5">
    <source>
        <dbReference type="RuleBase" id="RU361200"/>
    </source>
</evidence>
<proteinExistence type="inferred from homology"/>
<evidence type="ECO:0000256" key="2">
    <source>
        <dbReference type="ARBA" id="ARBA00022755"/>
    </source>
</evidence>
<dbReference type="InterPro" id="IPR016185">
    <property type="entry name" value="PreATP-grasp_dom_sf"/>
</dbReference>
<accession>A0A563EMH7</accession>
<dbReference type="EMBL" id="VOBR01000021">
    <property type="protein sequence ID" value="TWP48324.1"/>
    <property type="molecule type" value="Genomic_DNA"/>
</dbReference>
<keyword evidence="2 4" id="KW-0658">Purine biosynthesis</keyword>
<evidence type="ECO:0000313" key="7">
    <source>
        <dbReference type="EMBL" id="TWP48324.1"/>
    </source>
</evidence>
<dbReference type="Gene3D" id="3.30.470.20">
    <property type="entry name" value="ATP-grasp fold, B domain"/>
    <property type="match status" value="1"/>
</dbReference>
<protein>
    <recommendedName>
        <fullName evidence="4 5">N5-carboxyaminoimidazole ribonucleotide synthase</fullName>
        <shortName evidence="4 5">N5-CAIR synthase</shortName>
        <ecNumber evidence="4 5">6.3.4.18</ecNumber>
    </recommendedName>
    <alternativeName>
        <fullName evidence="4 5">5-(carboxyamino)imidazole ribonucleotide synthetase</fullName>
    </alternativeName>
</protein>
<gene>
    <name evidence="4 5" type="primary">purK</name>
    <name evidence="7" type="ORF">FKR81_28980</name>
</gene>
<dbReference type="SUPFAM" id="SSF52440">
    <property type="entry name" value="PreATP-grasp domain"/>
    <property type="match status" value="1"/>
</dbReference>
<dbReference type="InterPro" id="IPR011761">
    <property type="entry name" value="ATP-grasp"/>
</dbReference>
<organism evidence="7 8">
    <name type="scientific">Lentzea tibetensis</name>
    <dbReference type="NCBI Taxonomy" id="2591470"/>
    <lineage>
        <taxon>Bacteria</taxon>
        <taxon>Bacillati</taxon>
        <taxon>Actinomycetota</taxon>
        <taxon>Actinomycetes</taxon>
        <taxon>Pseudonocardiales</taxon>
        <taxon>Pseudonocardiaceae</taxon>
        <taxon>Lentzea</taxon>
    </lineage>
</organism>
<dbReference type="InterPro" id="IPR013815">
    <property type="entry name" value="ATP_grasp_subdomain_1"/>
</dbReference>